<evidence type="ECO:0000256" key="7">
    <source>
        <dbReference type="SAM" id="Phobius"/>
    </source>
</evidence>
<dbReference type="Pfam" id="PF00005">
    <property type="entry name" value="ABC_tran"/>
    <property type="match status" value="1"/>
</dbReference>
<dbReference type="AlphaFoldDB" id="A0A9W6KVU6"/>
<keyword evidence="5 7" id="KW-1133">Transmembrane helix</keyword>
<protein>
    <submittedName>
        <fullName evidence="9">Multidrug ABC transporter permease</fullName>
    </submittedName>
</protein>
<dbReference type="SMART" id="SM00382">
    <property type="entry name" value="AAA"/>
    <property type="match status" value="1"/>
</dbReference>
<feature type="transmembrane region" description="Helical" evidence="7">
    <location>
        <begin position="21"/>
        <end position="49"/>
    </location>
</feature>
<keyword evidence="6 7" id="KW-0472">Membrane</keyword>
<dbReference type="PANTHER" id="PTHR24221:SF654">
    <property type="entry name" value="ATP-BINDING CASSETTE SUB-FAMILY B MEMBER 6"/>
    <property type="match status" value="1"/>
</dbReference>
<dbReference type="InterPro" id="IPR039421">
    <property type="entry name" value="Type_1_exporter"/>
</dbReference>
<dbReference type="GO" id="GO:0005886">
    <property type="term" value="C:plasma membrane"/>
    <property type="evidence" value="ECO:0007669"/>
    <property type="project" value="UniProtKB-SubCell"/>
</dbReference>
<reference evidence="9" key="2">
    <citation type="submission" date="2023-01" db="EMBL/GenBank/DDBJ databases">
        <authorList>
            <person name="Sun Q."/>
            <person name="Evtushenko L."/>
        </authorList>
    </citation>
    <scope>NUCLEOTIDE SEQUENCE</scope>
    <source>
        <strain evidence="9">VKM Ac-1321</strain>
    </source>
</reference>
<evidence type="ECO:0000256" key="2">
    <source>
        <dbReference type="ARBA" id="ARBA00022692"/>
    </source>
</evidence>
<evidence type="ECO:0000313" key="9">
    <source>
        <dbReference type="EMBL" id="GLL07521.1"/>
    </source>
</evidence>
<evidence type="ECO:0000256" key="6">
    <source>
        <dbReference type="ARBA" id="ARBA00023136"/>
    </source>
</evidence>
<keyword evidence="10" id="KW-1185">Reference proteome</keyword>
<comment type="subcellular location">
    <subcellularLocation>
        <location evidence="1">Cell membrane</location>
        <topology evidence="1">Multi-pass membrane protein</topology>
    </subcellularLocation>
</comment>
<dbReference type="InterPro" id="IPR003593">
    <property type="entry name" value="AAA+_ATPase"/>
</dbReference>
<organism evidence="9 10">
    <name type="scientific">Dactylosporangium matsuzakiense</name>
    <dbReference type="NCBI Taxonomy" id="53360"/>
    <lineage>
        <taxon>Bacteria</taxon>
        <taxon>Bacillati</taxon>
        <taxon>Actinomycetota</taxon>
        <taxon>Actinomycetes</taxon>
        <taxon>Micromonosporales</taxon>
        <taxon>Micromonosporaceae</taxon>
        <taxon>Dactylosporangium</taxon>
    </lineage>
</organism>
<dbReference type="InterPro" id="IPR017871">
    <property type="entry name" value="ABC_transporter-like_CS"/>
</dbReference>
<dbReference type="GO" id="GO:0016887">
    <property type="term" value="F:ATP hydrolysis activity"/>
    <property type="evidence" value="ECO:0007669"/>
    <property type="project" value="InterPro"/>
</dbReference>
<dbReference type="PROSITE" id="PS50893">
    <property type="entry name" value="ABC_TRANSPORTER_2"/>
    <property type="match status" value="1"/>
</dbReference>
<feature type="transmembrane region" description="Helical" evidence="7">
    <location>
        <begin position="162"/>
        <end position="188"/>
    </location>
</feature>
<evidence type="ECO:0000259" key="8">
    <source>
        <dbReference type="PROSITE" id="PS50893"/>
    </source>
</evidence>
<evidence type="ECO:0000256" key="1">
    <source>
        <dbReference type="ARBA" id="ARBA00004651"/>
    </source>
</evidence>
<proteinExistence type="predicted"/>
<keyword evidence="4" id="KW-0067">ATP-binding</keyword>
<evidence type="ECO:0000256" key="4">
    <source>
        <dbReference type="ARBA" id="ARBA00022840"/>
    </source>
</evidence>
<feature type="transmembrane region" description="Helical" evidence="7">
    <location>
        <begin position="262"/>
        <end position="284"/>
    </location>
</feature>
<dbReference type="InterPro" id="IPR027417">
    <property type="entry name" value="P-loop_NTPase"/>
</dbReference>
<comment type="caution">
    <text evidence="9">The sequence shown here is derived from an EMBL/GenBank/DDBJ whole genome shotgun (WGS) entry which is preliminary data.</text>
</comment>
<dbReference type="SUPFAM" id="SSF90123">
    <property type="entry name" value="ABC transporter transmembrane region"/>
    <property type="match status" value="1"/>
</dbReference>
<dbReference type="Proteomes" id="UP001143480">
    <property type="component" value="Unassembled WGS sequence"/>
</dbReference>
<sequence length="614" mass="65897">MWWKQAVRPRIAIARQVRVAGGGLVATLVAVNLLLGVLPVVFVVATSRLVGRIPAAVSTGTGTPAWDVFLWPFLVAAVAFVGQQALAPVQVALGELMKRRVDGWVHGRIMAAALRRTDLGAMEDPDALDALGDASRRLAGNWETPGMACAGLVALIGRYVRLLGLCVVVATVAGWPAAAALGAATMLLRHANRAGLRRYSQVWDDVTGLVRRGGYLRDLAMSDGAAKEVRVYGLTRWIADRYERAYRSWLTPIWAARRKVYILPYLACTLVALAAAVVVLLLVARRGADGDISVTSLALGLQATVAALTLAAYYPESDGPTQFGMLAAEALRRFEQAADTAPAGPAGPVQPVPTGPATVRFEGVSFRYPGSARPVLDRLDLELPAGTCTGVVGVNGAGKTTLVKMLARLHEPSTGTVRFGGTDIRAMPVPEWRRQLSVVFQDFIRYELSVADNVAFGAVHAPRDPDSVRRVLDRVGLLSEFERLPQGVDTPLHRAYPGGTDLSGGQWQRVAIARCLYGLAAGARILVMDEPTAALDVRAEAGFFTQFTELTRGATVLLISHRFSSIRHADRIVVLDGGQVAEQGGHDELVAAGGRYAELFELQAERFAEEVRHD</sequence>
<dbReference type="GO" id="GO:0034040">
    <property type="term" value="F:ATPase-coupled lipid transmembrane transporter activity"/>
    <property type="evidence" value="ECO:0007669"/>
    <property type="project" value="TreeGrafter"/>
</dbReference>
<dbReference type="PANTHER" id="PTHR24221">
    <property type="entry name" value="ATP-BINDING CASSETTE SUB-FAMILY B"/>
    <property type="match status" value="1"/>
</dbReference>
<keyword evidence="2 7" id="KW-0812">Transmembrane</keyword>
<keyword evidence="3" id="KW-0547">Nucleotide-binding</keyword>
<dbReference type="Gene3D" id="3.40.50.300">
    <property type="entry name" value="P-loop containing nucleotide triphosphate hydrolases"/>
    <property type="match status" value="1"/>
</dbReference>
<dbReference type="InterPro" id="IPR003439">
    <property type="entry name" value="ABC_transporter-like_ATP-bd"/>
</dbReference>
<dbReference type="Gene3D" id="1.20.1560.10">
    <property type="entry name" value="ABC transporter type 1, transmembrane domain"/>
    <property type="match status" value="1"/>
</dbReference>
<accession>A0A9W6KVU6</accession>
<dbReference type="PROSITE" id="PS00211">
    <property type="entry name" value="ABC_TRANSPORTER_1"/>
    <property type="match status" value="1"/>
</dbReference>
<dbReference type="InterPro" id="IPR036640">
    <property type="entry name" value="ABC1_TM_sf"/>
</dbReference>
<evidence type="ECO:0000313" key="10">
    <source>
        <dbReference type="Proteomes" id="UP001143480"/>
    </source>
</evidence>
<gene>
    <name evidence="9" type="ORF">GCM10017581_092750</name>
</gene>
<evidence type="ECO:0000256" key="5">
    <source>
        <dbReference type="ARBA" id="ARBA00022989"/>
    </source>
</evidence>
<dbReference type="SUPFAM" id="SSF52540">
    <property type="entry name" value="P-loop containing nucleoside triphosphate hydrolases"/>
    <property type="match status" value="1"/>
</dbReference>
<name>A0A9W6KVU6_9ACTN</name>
<dbReference type="EMBL" id="BSFP01000100">
    <property type="protein sequence ID" value="GLL07521.1"/>
    <property type="molecule type" value="Genomic_DNA"/>
</dbReference>
<feature type="transmembrane region" description="Helical" evidence="7">
    <location>
        <begin position="69"/>
        <end position="93"/>
    </location>
</feature>
<dbReference type="GO" id="GO:0005524">
    <property type="term" value="F:ATP binding"/>
    <property type="evidence" value="ECO:0007669"/>
    <property type="project" value="UniProtKB-KW"/>
</dbReference>
<evidence type="ECO:0000256" key="3">
    <source>
        <dbReference type="ARBA" id="ARBA00022741"/>
    </source>
</evidence>
<reference evidence="9" key="1">
    <citation type="journal article" date="2014" name="Int. J. Syst. Evol. Microbiol.">
        <title>Complete genome sequence of Corynebacterium casei LMG S-19264T (=DSM 44701T), isolated from a smear-ripened cheese.</title>
        <authorList>
            <consortium name="US DOE Joint Genome Institute (JGI-PGF)"/>
            <person name="Walter F."/>
            <person name="Albersmeier A."/>
            <person name="Kalinowski J."/>
            <person name="Ruckert C."/>
        </authorList>
    </citation>
    <scope>NUCLEOTIDE SEQUENCE</scope>
    <source>
        <strain evidence="9">VKM Ac-1321</strain>
    </source>
</reference>
<feature type="transmembrane region" description="Helical" evidence="7">
    <location>
        <begin position="296"/>
        <end position="314"/>
    </location>
</feature>
<feature type="domain" description="ABC transporter" evidence="8">
    <location>
        <begin position="359"/>
        <end position="602"/>
    </location>
</feature>